<dbReference type="Proteomes" id="UP000030758">
    <property type="component" value="Unassembled WGS sequence"/>
</dbReference>
<name>A0A085N8A7_9BILA</name>
<organism evidence="2">
    <name type="scientific">Trichuris suis</name>
    <name type="common">pig whipworm</name>
    <dbReference type="NCBI Taxonomy" id="68888"/>
    <lineage>
        <taxon>Eukaryota</taxon>
        <taxon>Metazoa</taxon>
        <taxon>Ecdysozoa</taxon>
        <taxon>Nematoda</taxon>
        <taxon>Enoplea</taxon>
        <taxon>Dorylaimia</taxon>
        <taxon>Trichinellida</taxon>
        <taxon>Trichuridae</taxon>
        <taxon>Trichuris</taxon>
    </lineage>
</organism>
<protein>
    <submittedName>
        <fullName evidence="2">Uncharacterized protein</fullName>
    </submittedName>
</protein>
<feature type="non-terminal residue" evidence="2">
    <location>
        <position position="107"/>
    </location>
</feature>
<dbReference type="EMBL" id="KL367533">
    <property type="protein sequence ID" value="KFD65703.1"/>
    <property type="molecule type" value="Genomic_DNA"/>
</dbReference>
<dbReference type="AlphaFoldDB" id="A0A085N8A7"/>
<accession>A0A085N8A7</accession>
<feature type="transmembrane region" description="Helical" evidence="1">
    <location>
        <begin position="77"/>
        <end position="100"/>
    </location>
</feature>
<sequence length="107" mass="12077">MTPFHATVCMRESFMPFMCRYQASAKHSGVIPYVHRRHASGMTPLHAMAHRSHTSPAHPPYGPHGDLCMRNVDDRSALVMIHIVILPNTLCLFGFSFFVMDFMTKGS</sequence>
<keyword evidence="1" id="KW-0472">Membrane</keyword>
<keyword evidence="1" id="KW-0812">Transmembrane</keyword>
<reference evidence="2" key="1">
    <citation type="journal article" date="2014" name="Nat. Genet.">
        <title>Genome and transcriptome of the porcine whipworm Trichuris suis.</title>
        <authorList>
            <person name="Jex A.R."/>
            <person name="Nejsum P."/>
            <person name="Schwarz E.M."/>
            <person name="Hu L."/>
            <person name="Young N.D."/>
            <person name="Hall R.S."/>
            <person name="Korhonen P.K."/>
            <person name="Liao S."/>
            <person name="Thamsborg S."/>
            <person name="Xia J."/>
            <person name="Xu P."/>
            <person name="Wang S."/>
            <person name="Scheerlinck J.P."/>
            <person name="Hofmann A."/>
            <person name="Sternberg P.W."/>
            <person name="Wang J."/>
            <person name="Gasser R.B."/>
        </authorList>
    </citation>
    <scope>NUCLEOTIDE SEQUENCE [LARGE SCALE GENOMIC DNA]</scope>
    <source>
        <strain evidence="2">DCEP-RM93F</strain>
    </source>
</reference>
<proteinExistence type="predicted"/>
<evidence type="ECO:0000313" key="2">
    <source>
        <dbReference type="EMBL" id="KFD65703.1"/>
    </source>
</evidence>
<keyword evidence="1" id="KW-1133">Transmembrane helix</keyword>
<gene>
    <name evidence="2" type="ORF">M514_22042</name>
</gene>
<evidence type="ECO:0000256" key="1">
    <source>
        <dbReference type="SAM" id="Phobius"/>
    </source>
</evidence>